<keyword evidence="3" id="KW-1185">Reference proteome</keyword>
<gene>
    <name evidence="2" type="ORF">M1L60_22945</name>
</gene>
<feature type="transmembrane region" description="Helical" evidence="1">
    <location>
        <begin position="122"/>
        <end position="139"/>
    </location>
</feature>
<evidence type="ECO:0000313" key="3">
    <source>
        <dbReference type="Proteomes" id="UP001523369"/>
    </source>
</evidence>
<accession>A0ABT1DRJ6</accession>
<feature type="transmembrane region" description="Helical" evidence="1">
    <location>
        <begin position="330"/>
        <end position="346"/>
    </location>
</feature>
<reference evidence="2 3" key="1">
    <citation type="submission" date="2022-06" db="EMBL/GenBank/DDBJ databases">
        <title>New Species of the Genus Actinoplanes, ActinopZanes ferrugineus.</title>
        <authorList>
            <person name="Ding P."/>
        </authorList>
    </citation>
    <scope>NUCLEOTIDE SEQUENCE [LARGE SCALE GENOMIC DNA]</scope>
    <source>
        <strain evidence="2 3">TRM88003</strain>
    </source>
</reference>
<feature type="transmembrane region" description="Helical" evidence="1">
    <location>
        <begin position="268"/>
        <end position="286"/>
    </location>
</feature>
<feature type="transmembrane region" description="Helical" evidence="1">
    <location>
        <begin position="375"/>
        <end position="394"/>
    </location>
</feature>
<keyword evidence="1" id="KW-1133">Transmembrane helix</keyword>
<feature type="transmembrane region" description="Helical" evidence="1">
    <location>
        <begin position="96"/>
        <end position="116"/>
    </location>
</feature>
<protein>
    <submittedName>
        <fullName evidence="2">Uncharacterized protein</fullName>
    </submittedName>
</protein>
<evidence type="ECO:0000256" key="1">
    <source>
        <dbReference type="SAM" id="Phobius"/>
    </source>
</evidence>
<feature type="transmembrane region" description="Helical" evidence="1">
    <location>
        <begin position="477"/>
        <end position="497"/>
    </location>
</feature>
<feature type="transmembrane region" description="Helical" evidence="1">
    <location>
        <begin position="306"/>
        <end position="323"/>
    </location>
</feature>
<feature type="transmembrane region" description="Helical" evidence="1">
    <location>
        <begin position="503"/>
        <end position="522"/>
    </location>
</feature>
<feature type="transmembrane region" description="Helical" evidence="1">
    <location>
        <begin position="440"/>
        <end position="456"/>
    </location>
</feature>
<evidence type="ECO:0000313" key="2">
    <source>
        <dbReference type="EMBL" id="MCO8273455.1"/>
    </source>
</evidence>
<feature type="transmembrane region" description="Helical" evidence="1">
    <location>
        <begin position="556"/>
        <end position="584"/>
    </location>
</feature>
<dbReference type="RefSeq" id="WP_253239530.1">
    <property type="nucleotide sequence ID" value="NZ_JAMYJR010000026.1"/>
</dbReference>
<dbReference type="EMBL" id="JAMYJR010000026">
    <property type="protein sequence ID" value="MCO8273455.1"/>
    <property type="molecule type" value="Genomic_DNA"/>
</dbReference>
<feature type="transmembrane region" description="Helical" evidence="1">
    <location>
        <begin position="352"/>
        <end position="368"/>
    </location>
</feature>
<feature type="transmembrane region" description="Helical" evidence="1">
    <location>
        <begin position="151"/>
        <end position="169"/>
    </location>
</feature>
<keyword evidence="1" id="KW-0812">Transmembrane</keyword>
<feature type="transmembrane region" description="Helical" evidence="1">
    <location>
        <begin position="529"/>
        <end position="550"/>
    </location>
</feature>
<feature type="transmembrane region" description="Helical" evidence="1">
    <location>
        <begin position="65"/>
        <end position="84"/>
    </location>
</feature>
<proteinExistence type="predicted"/>
<name>A0ABT1DRJ6_9ACTN</name>
<dbReference type="Proteomes" id="UP001523369">
    <property type="component" value="Unassembled WGS sequence"/>
</dbReference>
<feature type="transmembrane region" description="Helical" evidence="1">
    <location>
        <begin position="240"/>
        <end position="261"/>
    </location>
</feature>
<sequence>MTAVLEAVEAAPKPIVRPSTVPRRPSNVYRRLRAPLAILPWLFPAVTLVLTLLDTGVSGRDIALYAFYFAFDIVLPGTLVYRALRGSRGNVPEDLGLGAATGLLLMLGSWALSAALDKFVLLPWWPALIVVPFLAVPRLHRYWRVSRPRPLPLRWSWIVAAGLVLLVLSEYPGWMTTPLPPAGGVIYQDLYYHLALVHEMMRPMPFEVPQLSGTPLHYHYLSDADIATASMITKIDPAIVLLRLWVVPVAGTAVFVAATLVRSLSGKWWAGALGGTAAILGLPLLLGTAYTPLGGSPVNALSPSQVYVLPLQALMVVFTVDVLRGRPLRWAWVLIFPLALACAGAKSSALPPFLAGLLAATVVVLIGYRRRLLSVLTLLALTVAGVGIGFRLFAGGGAGTLGFQPLSVLYWMAPYRDTIGHEDVIDGSRFLPYGVETTGTMGRLFIAGLLVWWFLMQAPRMLGVFGIVTGTTKREPATWLLAGMAAAGAGAMFLLWHPSASQVYFYAGALPFGTVAVAWMMADLARGWRAVLAGALAGGTWALLAPQMYAPRMDRVVNWIFVLAEPLIRTAIIAIGLGLIGLILHRMVTGRTPWKAIMPALLAAVLTAGLVGGAKRQIEDIDSAAAAVPSGPQDPGKLVLSGEMVAAQWLDQNAGRDDIVATNVHCIPIDWTQSCDSRAFWVAGLTGRRTVIESWGYTDEAVAQDGVNGERYFKQPAPDLMRYILNQRVFAHGQPEDVAEFQRLYKVKWLFADDRAAGGRSANLSEVATLRFSSGPVSIYELP</sequence>
<keyword evidence="1" id="KW-0472">Membrane</keyword>
<feature type="transmembrane region" description="Helical" evidence="1">
    <location>
        <begin position="32"/>
        <end position="53"/>
    </location>
</feature>
<comment type="caution">
    <text evidence="2">The sequence shown here is derived from an EMBL/GenBank/DDBJ whole genome shotgun (WGS) entry which is preliminary data.</text>
</comment>
<organism evidence="2 3">
    <name type="scientific">Paractinoplanes aksuensis</name>
    <dbReference type="NCBI Taxonomy" id="2939490"/>
    <lineage>
        <taxon>Bacteria</taxon>
        <taxon>Bacillati</taxon>
        <taxon>Actinomycetota</taxon>
        <taxon>Actinomycetes</taxon>
        <taxon>Micromonosporales</taxon>
        <taxon>Micromonosporaceae</taxon>
        <taxon>Paractinoplanes</taxon>
    </lineage>
</organism>